<proteinExistence type="predicted"/>
<evidence type="ECO:0000313" key="1">
    <source>
        <dbReference type="EMBL" id="KAL0126632.1"/>
    </source>
</evidence>
<dbReference type="AlphaFoldDB" id="A0AAW2GHE4"/>
<keyword evidence="2" id="KW-1185">Reference proteome</keyword>
<name>A0AAW2GHE4_9HYME</name>
<dbReference type="EMBL" id="JADYXP020000004">
    <property type="protein sequence ID" value="KAL0126632.1"/>
    <property type="molecule type" value="Genomic_DNA"/>
</dbReference>
<dbReference type="Proteomes" id="UP001430953">
    <property type="component" value="Unassembled WGS sequence"/>
</dbReference>
<evidence type="ECO:0000313" key="2">
    <source>
        <dbReference type="Proteomes" id="UP001430953"/>
    </source>
</evidence>
<accession>A0AAW2GHE4</accession>
<sequence length="252" mass="29985">MLISRLFFSTHKTMPRADLSRHIRVQTRSPRIEYIFHVKIQGFMKNFLRDRGRNFQVERLSVKPRRCSISVTYIWVRPGVVDDIKVIVKDKSSTGGILQVQVRYKMLFKTLTRDEMRKSILERGKSIDKEYSSRTFSTRVILPTLQESNLTYDRLATFRATRTRGCLGTRFPIFNFIQRRPFNICQIISPSVVPIRMSNEKKRLRARLLIEKKKFTSQAIAIKSRKKKKIKQKKKRKKMIPVRKITFYRRVV</sequence>
<organism evidence="1 2">
    <name type="scientific">Cardiocondyla obscurior</name>
    <dbReference type="NCBI Taxonomy" id="286306"/>
    <lineage>
        <taxon>Eukaryota</taxon>
        <taxon>Metazoa</taxon>
        <taxon>Ecdysozoa</taxon>
        <taxon>Arthropoda</taxon>
        <taxon>Hexapoda</taxon>
        <taxon>Insecta</taxon>
        <taxon>Pterygota</taxon>
        <taxon>Neoptera</taxon>
        <taxon>Endopterygota</taxon>
        <taxon>Hymenoptera</taxon>
        <taxon>Apocrita</taxon>
        <taxon>Aculeata</taxon>
        <taxon>Formicoidea</taxon>
        <taxon>Formicidae</taxon>
        <taxon>Myrmicinae</taxon>
        <taxon>Cardiocondyla</taxon>
    </lineage>
</organism>
<gene>
    <name evidence="1" type="ORF">PUN28_005178</name>
</gene>
<reference evidence="1 2" key="1">
    <citation type="submission" date="2023-03" db="EMBL/GenBank/DDBJ databases">
        <title>High recombination rates correlate with genetic variation in Cardiocondyla obscurior ants.</title>
        <authorList>
            <person name="Errbii M."/>
        </authorList>
    </citation>
    <scope>NUCLEOTIDE SEQUENCE [LARGE SCALE GENOMIC DNA]</scope>
    <source>
        <strain evidence="1">Alpha-2009</strain>
        <tissue evidence="1">Whole body</tissue>
    </source>
</reference>
<protein>
    <submittedName>
        <fullName evidence="1">Uncharacterized protein</fullName>
    </submittedName>
</protein>
<comment type="caution">
    <text evidence="1">The sequence shown here is derived from an EMBL/GenBank/DDBJ whole genome shotgun (WGS) entry which is preliminary data.</text>
</comment>